<protein>
    <submittedName>
        <fullName evidence="2">Acetyltransferase YpeA</fullName>
        <ecNumber evidence="2">2.3.1.-</ecNumber>
    </submittedName>
</protein>
<name>A0ABY0FKK9_9BACT</name>
<dbReference type="InterPro" id="IPR016181">
    <property type="entry name" value="Acyl_CoA_acyltransferase"/>
</dbReference>
<dbReference type="Gene3D" id="3.40.630.30">
    <property type="match status" value="1"/>
</dbReference>
<dbReference type="Proteomes" id="UP001191004">
    <property type="component" value="Unassembled WGS sequence"/>
</dbReference>
<proteinExistence type="predicted"/>
<comment type="caution">
    <text evidence="2">The sequence shown here is derived from an EMBL/GenBank/DDBJ whole genome shotgun (WGS) entry which is preliminary data.</text>
</comment>
<reference evidence="2 3" key="2">
    <citation type="journal article" date="2020" name="Cell Rep.">
        <title>Acquisition and Adaptation of Ultra-small Parasitic Reduced Genome Bacteria to Mammalian Hosts.</title>
        <authorList>
            <person name="McLean J.S."/>
            <person name="Bor B."/>
            <person name="Kerns K.A."/>
            <person name="Liu Q."/>
            <person name="To T.T."/>
            <person name="Solden L."/>
            <person name="Hendrickson E.L."/>
            <person name="Wrighton K."/>
            <person name="Shi W."/>
            <person name="He X."/>
        </authorList>
    </citation>
    <scope>NUCLEOTIDE SEQUENCE [LARGE SCALE GENOMIC DNA]</scope>
    <source>
        <strain evidence="2 3">TM7_KMM_G3_1_HOT_351</strain>
    </source>
</reference>
<reference evidence="2 3" key="1">
    <citation type="journal article" date="2018" name="bioRxiv">
        <title>Evidence of independent acquisition and adaption of ultra-small bacteria to human hosts across the highly diverse yet reduced genomes of the phylum Saccharibacteria.</title>
        <authorList>
            <person name="McLean J.S."/>
            <person name="Bor B."/>
            <person name="To T.T."/>
            <person name="Liu Q."/>
            <person name="Kearns K.A."/>
            <person name="Solden L.M."/>
            <person name="Wrighton K.C."/>
            <person name="He X."/>
            <person name="Shi W."/>
        </authorList>
    </citation>
    <scope>NUCLEOTIDE SEQUENCE [LARGE SCALE GENOMIC DNA]</scope>
    <source>
        <strain evidence="2 3">TM7_KMM_G3_1_HOT_351</strain>
    </source>
</reference>
<keyword evidence="2" id="KW-0808">Transferase</keyword>
<dbReference type="InterPro" id="IPR000182">
    <property type="entry name" value="GNAT_dom"/>
</dbReference>
<organism evidence="2 3">
    <name type="scientific">Candidatus Nanosyncoccus nanoralicus</name>
    <dbReference type="NCBI Taxonomy" id="2171996"/>
    <lineage>
        <taxon>Bacteria</taxon>
        <taxon>Candidatus Saccharimonadota</taxon>
        <taxon>Candidatus Nanosyncoccalia</taxon>
        <taxon>Candidatus Nanosyncoccales</taxon>
        <taxon>Candidatus Nanosyncoccaceae</taxon>
        <taxon>Candidatus Nanosyncoccus</taxon>
    </lineage>
</organism>
<dbReference type="PROSITE" id="PS51186">
    <property type="entry name" value="GNAT"/>
    <property type="match status" value="1"/>
</dbReference>
<feature type="domain" description="N-acetyltransferase" evidence="1">
    <location>
        <begin position="1"/>
        <end position="165"/>
    </location>
</feature>
<keyword evidence="3" id="KW-1185">Reference proteome</keyword>
<dbReference type="RefSeq" id="WP_129604214.1">
    <property type="nucleotide sequence ID" value="NZ_PRLL01000003.1"/>
</dbReference>
<dbReference type="EMBL" id="PRLL01000003">
    <property type="protein sequence ID" value="RYC73826.1"/>
    <property type="molecule type" value="Genomic_DNA"/>
</dbReference>
<dbReference type="EC" id="2.3.1.-" evidence="2"/>
<dbReference type="GO" id="GO:0016746">
    <property type="term" value="F:acyltransferase activity"/>
    <property type="evidence" value="ECO:0007669"/>
    <property type="project" value="UniProtKB-KW"/>
</dbReference>
<evidence type="ECO:0000313" key="2">
    <source>
        <dbReference type="EMBL" id="RYC73826.1"/>
    </source>
</evidence>
<dbReference type="PANTHER" id="PTHR43617">
    <property type="entry name" value="L-AMINO ACID N-ACETYLTRANSFERASE"/>
    <property type="match status" value="1"/>
</dbReference>
<evidence type="ECO:0000259" key="1">
    <source>
        <dbReference type="PROSITE" id="PS51186"/>
    </source>
</evidence>
<gene>
    <name evidence="2" type="primary">ypeA_1</name>
    <name evidence="2" type="ORF">G3KMM_00166</name>
</gene>
<dbReference type="CDD" id="cd04301">
    <property type="entry name" value="NAT_SF"/>
    <property type="match status" value="1"/>
</dbReference>
<dbReference type="InterPro" id="IPR050276">
    <property type="entry name" value="MshD_Acetyltransferase"/>
</dbReference>
<dbReference type="Pfam" id="PF00583">
    <property type="entry name" value="Acetyltransf_1"/>
    <property type="match status" value="1"/>
</dbReference>
<accession>A0ABY0FKK9</accession>
<keyword evidence="2" id="KW-0012">Acyltransferase</keyword>
<sequence>MIREMDIKDRENIDKMQFELQKYFSEIDQTHESLPYKDMDDAHHYMQKMLDDVKNMNGKVFVSEENGQVIGFIQGVIIEHKKGDDEIYDLSRKPSKDGWIGLLFVKSEFRGSGIGQELLDRMKDYFIAQGCTSIKLLVLSDNINAIGFYKKSGFMAHDLEMVMKI</sequence>
<evidence type="ECO:0000313" key="3">
    <source>
        <dbReference type="Proteomes" id="UP001191004"/>
    </source>
</evidence>
<dbReference type="SUPFAM" id="SSF55729">
    <property type="entry name" value="Acyl-CoA N-acyltransferases (Nat)"/>
    <property type="match status" value="1"/>
</dbReference>